<dbReference type="InterPro" id="IPR005844">
    <property type="entry name" value="A-D-PHexomutase_a/b/a-I"/>
</dbReference>
<sequence length="106" mass="11798">MTHPRADMPAMRQDLINITELKAAYYKNQPDLTNSSHRVSFSTSGHRGNPILTSFNKSHVLVIVQTVCKYRSANEIYGLLFVGMDTHAMSECVQISTLEVSAANLN</sequence>
<evidence type="ECO:0000256" key="1">
    <source>
        <dbReference type="ARBA" id="ARBA00010231"/>
    </source>
</evidence>
<evidence type="ECO:0000259" key="2">
    <source>
        <dbReference type="Pfam" id="PF02878"/>
    </source>
</evidence>
<organism evidence="3 4">
    <name type="scientific">Pelagibaculum spongiae</name>
    <dbReference type="NCBI Taxonomy" id="2080658"/>
    <lineage>
        <taxon>Bacteria</taxon>
        <taxon>Pseudomonadati</taxon>
        <taxon>Pseudomonadota</taxon>
        <taxon>Gammaproteobacteria</taxon>
        <taxon>Oceanospirillales</taxon>
        <taxon>Pelagibaculum</taxon>
    </lineage>
</organism>
<dbReference type="GO" id="GO:0005975">
    <property type="term" value="P:carbohydrate metabolic process"/>
    <property type="evidence" value="ECO:0007669"/>
    <property type="project" value="InterPro"/>
</dbReference>
<keyword evidence="4" id="KW-1185">Reference proteome</keyword>
<proteinExistence type="inferred from homology"/>
<dbReference type="Gene3D" id="3.40.120.10">
    <property type="entry name" value="Alpha-D-Glucose-1,6-Bisphosphate, subunit A, domain 3"/>
    <property type="match status" value="1"/>
</dbReference>
<dbReference type="GO" id="GO:0016868">
    <property type="term" value="F:intramolecular phosphotransferase activity"/>
    <property type="evidence" value="ECO:0007669"/>
    <property type="project" value="InterPro"/>
</dbReference>
<dbReference type="SUPFAM" id="SSF53738">
    <property type="entry name" value="Phosphoglucomutase, first 3 domains"/>
    <property type="match status" value="1"/>
</dbReference>
<dbReference type="Proteomes" id="UP000244906">
    <property type="component" value="Unassembled WGS sequence"/>
</dbReference>
<feature type="domain" description="Alpha-D-phosphohexomutase alpha/beta/alpha" evidence="2">
    <location>
        <begin position="39"/>
        <end position="104"/>
    </location>
</feature>
<protein>
    <recommendedName>
        <fullName evidence="2">Alpha-D-phosphohexomutase alpha/beta/alpha domain-containing protein</fullName>
    </recommendedName>
</protein>
<reference evidence="3 4" key="1">
    <citation type="submission" date="2018-04" db="EMBL/GenBank/DDBJ databases">
        <title>Thalassorhabdus spongiae gen. nov., sp. nov., isolated from a marine sponge in South-West Iceland.</title>
        <authorList>
            <person name="Knobloch S."/>
            <person name="Daussin A."/>
            <person name="Johannsson R."/>
            <person name="Marteinsson V.T."/>
        </authorList>
    </citation>
    <scope>NUCLEOTIDE SEQUENCE [LARGE SCALE GENOMIC DNA]</scope>
    <source>
        <strain evidence="3 4">Hp12</strain>
    </source>
</reference>
<comment type="caution">
    <text evidence="3">The sequence shown here is derived from an EMBL/GenBank/DDBJ whole genome shotgun (WGS) entry which is preliminary data.</text>
</comment>
<dbReference type="AlphaFoldDB" id="A0A2V1GW32"/>
<comment type="similarity">
    <text evidence="1">Belongs to the phosphohexose mutase family.</text>
</comment>
<gene>
    <name evidence="3" type="ORF">DC094_06415</name>
</gene>
<dbReference type="EMBL" id="QDDL01000002">
    <property type="protein sequence ID" value="PVZ70230.1"/>
    <property type="molecule type" value="Genomic_DNA"/>
</dbReference>
<dbReference type="Pfam" id="PF02878">
    <property type="entry name" value="PGM_PMM_I"/>
    <property type="match status" value="1"/>
</dbReference>
<name>A0A2V1GW32_9GAMM</name>
<evidence type="ECO:0000313" key="3">
    <source>
        <dbReference type="EMBL" id="PVZ70230.1"/>
    </source>
</evidence>
<accession>A0A2V1GW32</accession>
<dbReference type="InterPro" id="IPR016055">
    <property type="entry name" value="A-D-PHexomutase_a/b/a-I/II/III"/>
</dbReference>
<dbReference type="OrthoDB" id="9806956at2"/>
<evidence type="ECO:0000313" key="4">
    <source>
        <dbReference type="Proteomes" id="UP000244906"/>
    </source>
</evidence>
<dbReference type="RefSeq" id="WP_116686303.1">
    <property type="nucleotide sequence ID" value="NZ_CAWNYD010000002.1"/>
</dbReference>